<gene>
    <name evidence="6" type="ORF">PSQ40_03030</name>
</gene>
<keyword evidence="7" id="KW-1185">Reference proteome</keyword>
<dbReference type="PANTHER" id="PTHR30055">
    <property type="entry name" value="HTH-TYPE TRANSCRIPTIONAL REGULATOR RUTR"/>
    <property type="match status" value="1"/>
</dbReference>
<evidence type="ECO:0000259" key="5">
    <source>
        <dbReference type="PROSITE" id="PS50977"/>
    </source>
</evidence>
<keyword evidence="2 4" id="KW-0238">DNA-binding</keyword>
<evidence type="ECO:0000313" key="7">
    <source>
        <dbReference type="Proteomes" id="UP001528673"/>
    </source>
</evidence>
<name>A0ABT5MUP8_9BURK</name>
<proteinExistence type="predicted"/>
<comment type="caution">
    <text evidence="6">The sequence shown here is derived from an EMBL/GenBank/DDBJ whole genome shotgun (WGS) entry which is preliminary data.</text>
</comment>
<dbReference type="InterPro" id="IPR050109">
    <property type="entry name" value="HTH-type_TetR-like_transc_reg"/>
</dbReference>
<dbReference type="EMBL" id="JAQSIP010000001">
    <property type="protein sequence ID" value="MDD0837538.1"/>
    <property type="molecule type" value="Genomic_DNA"/>
</dbReference>
<dbReference type="InterPro" id="IPR009057">
    <property type="entry name" value="Homeodomain-like_sf"/>
</dbReference>
<dbReference type="InterPro" id="IPR001647">
    <property type="entry name" value="HTH_TetR"/>
</dbReference>
<organism evidence="6 7">
    <name type="scientific">Curvibacter cyanobacteriorum</name>
    <dbReference type="NCBI Taxonomy" id="3026422"/>
    <lineage>
        <taxon>Bacteria</taxon>
        <taxon>Pseudomonadati</taxon>
        <taxon>Pseudomonadota</taxon>
        <taxon>Betaproteobacteria</taxon>
        <taxon>Burkholderiales</taxon>
        <taxon>Comamonadaceae</taxon>
        <taxon>Curvibacter</taxon>
    </lineage>
</organism>
<evidence type="ECO:0000256" key="1">
    <source>
        <dbReference type="ARBA" id="ARBA00023015"/>
    </source>
</evidence>
<feature type="domain" description="HTH tetR-type" evidence="5">
    <location>
        <begin position="16"/>
        <end position="76"/>
    </location>
</feature>
<dbReference type="SUPFAM" id="SSF46689">
    <property type="entry name" value="Homeodomain-like"/>
    <property type="match status" value="1"/>
</dbReference>
<evidence type="ECO:0000256" key="4">
    <source>
        <dbReference type="PROSITE-ProRule" id="PRU00335"/>
    </source>
</evidence>
<accession>A0ABT5MUP8</accession>
<dbReference type="Proteomes" id="UP001528673">
    <property type="component" value="Unassembled WGS sequence"/>
</dbReference>
<dbReference type="Pfam" id="PF00440">
    <property type="entry name" value="TetR_N"/>
    <property type="match status" value="1"/>
</dbReference>
<dbReference type="Gene3D" id="1.10.357.10">
    <property type="entry name" value="Tetracycline Repressor, domain 2"/>
    <property type="match status" value="1"/>
</dbReference>
<protein>
    <submittedName>
        <fullName evidence="6">TetR/AcrR family transcriptional regulator</fullName>
    </submittedName>
</protein>
<reference evidence="6 7" key="1">
    <citation type="submission" date="2023-02" db="EMBL/GenBank/DDBJ databases">
        <title>Bacterial whole genomic sequence of Curvibacter sp. HBC61.</title>
        <authorList>
            <person name="Le V."/>
            <person name="Ko S.-R."/>
            <person name="Ahn C.-Y."/>
            <person name="Oh H.-M."/>
        </authorList>
    </citation>
    <scope>NUCLEOTIDE SEQUENCE [LARGE SCALE GENOMIC DNA]</scope>
    <source>
        <strain evidence="6 7">HBC61</strain>
    </source>
</reference>
<keyword evidence="1" id="KW-0805">Transcription regulation</keyword>
<evidence type="ECO:0000256" key="3">
    <source>
        <dbReference type="ARBA" id="ARBA00023163"/>
    </source>
</evidence>
<dbReference type="RefSeq" id="WP_273948681.1">
    <property type="nucleotide sequence ID" value="NZ_JAQSIP010000001.1"/>
</dbReference>
<feature type="DNA-binding region" description="H-T-H motif" evidence="4">
    <location>
        <begin position="39"/>
        <end position="58"/>
    </location>
</feature>
<dbReference type="PROSITE" id="PS50977">
    <property type="entry name" value="HTH_TETR_2"/>
    <property type="match status" value="1"/>
</dbReference>
<evidence type="ECO:0000256" key="2">
    <source>
        <dbReference type="ARBA" id="ARBA00023125"/>
    </source>
</evidence>
<dbReference type="PRINTS" id="PR00455">
    <property type="entry name" value="HTHTETR"/>
</dbReference>
<dbReference type="PANTHER" id="PTHR30055:SF234">
    <property type="entry name" value="HTH-TYPE TRANSCRIPTIONAL REGULATOR BETI"/>
    <property type="match status" value="1"/>
</dbReference>
<evidence type="ECO:0000313" key="6">
    <source>
        <dbReference type="EMBL" id="MDD0837538.1"/>
    </source>
</evidence>
<keyword evidence="3" id="KW-0804">Transcription</keyword>
<sequence length="207" mass="22902">MSNVSSAGNLHQVKSAQTRARLLQAAEDILQAKGAGHLSLHEVARVADLTTGAVQHHFGSKAALMMDIVAHLVTRLGESTDFWPPAEWPARQRADHLVHRAWDQLYGQPRFAVAWTAYFAVRDDPLLTEHIRARRAALSQTLMARMGQSFPELAAQPQGEARMQFILSTLRGLGLITPFASPDTIRPQLQVLADTLLLFIQNTETQP</sequence>